<keyword evidence="5" id="KW-0808">Transferase</keyword>
<dbReference type="InterPro" id="IPR000644">
    <property type="entry name" value="CBS_dom"/>
</dbReference>
<dbReference type="InterPro" id="IPR051257">
    <property type="entry name" value="Diverse_CBS-Domain"/>
</dbReference>
<dbReference type="RefSeq" id="WP_097553309.1">
    <property type="nucleotide sequence ID" value="NZ_PCMW01000007.1"/>
</dbReference>
<dbReference type="SUPFAM" id="SSF51206">
    <property type="entry name" value="cAMP-binding domain-like"/>
    <property type="match status" value="1"/>
</dbReference>
<sequence>MNNPVADKIADFLSDFKPFNLLSHSDLLLVSREVKILYKDKGKTLFQVNDALHDCFYVIYSGSVKLTVFADAEETLLNKCQRGDIFGLRPFFAKNNYMMTATAREDAMVYAIPLAVFKPLLASNTEVLDYLLESFASVSSTSKDSKNTISDAISMTENGSEIQYFQALNYSKTTLQVVVEQTIHQVAQLISEKNTDYSLVIENNLPIGIVTDEDFRSKVATGRYPILSSIDKIMSSPVITVTENISLTEAQLLMLKNSVTHLCVTEDGSDKSVVKGIITQNDLIVAHSNNPGVLLKEIKKAKSTKELKNIQEKLYELIQTSISKNIPIQSIAMIVGEIFFALNKRVIELAIMELGTPPTTFAWFSMGSQGRKEQILQTDQDSFLVFDDVAADMYRNVKDYFLKLSKKVTTTLEKIGYPMCANGHVASNYIWCKSLSDWTKQFNNWINTPGENTDDVCSVFFDFELIYGEVKIEETLQNIVFKERKSNHLFYDYLGNEAIKKPAPLNFFKKFNLEEEGAEKGKFDIKTRGLLPLVDAARLFVLSQNIKGNGHTYFRFKQLAHLNPQHQALFLNCAEAFITLSKFRILDGLKNDSQGQYIDLEEFSKLDKEKLKNALLSLKDLEEIIKEQFQLTHFS</sequence>
<dbReference type="PROSITE" id="PS51371">
    <property type="entry name" value="CBS"/>
    <property type="match status" value="1"/>
</dbReference>
<keyword evidence="1 2" id="KW-0129">CBS domain</keyword>
<dbReference type="InterPro" id="IPR014710">
    <property type="entry name" value="RmlC-like_jellyroll"/>
</dbReference>
<dbReference type="AlphaFoldDB" id="A0A2H3KGP3"/>
<dbReference type="SUPFAM" id="SSF54631">
    <property type="entry name" value="CBS-domain pair"/>
    <property type="match status" value="1"/>
</dbReference>
<dbReference type="InterPro" id="IPR018821">
    <property type="entry name" value="DUF294_put_nucleoTrafse_sb-bd"/>
</dbReference>
<gene>
    <name evidence="5" type="ORF">B0A77_01530</name>
</gene>
<evidence type="ECO:0000256" key="1">
    <source>
        <dbReference type="ARBA" id="ARBA00023122"/>
    </source>
</evidence>
<dbReference type="Gene3D" id="3.10.580.10">
    <property type="entry name" value="CBS-domain"/>
    <property type="match status" value="1"/>
</dbReference>
<dbReference type="PANTHER" id="PTHR43080">
    <property type="entry name" value="CBS DOMAIN-CONTAINING PROTEIN CBSX3, MITOCHONDRIAL"/>
    <property type="match status" value="1"/>
</dbReference>
<organism evidence="5 6">
    <name type="scientific">Flavobacterium branchiophilum</name>
    <dbReference type="NCBI Taxonomy" id="55197"/>
    <lineage>
        <taxon>Bacteria</taxon>
        <taxon>Pseudomonadati</taxon>
        <taxon>Bacteroidota</taxon>
        <taxon>Flavobacteriia</taxon>
        <taxon>Flavobacteriales</taxon>
        <taxon>Flavobacteriaceae</taxon>
        <taxon>Flavobacterium</taxon>
    </lineage>
</organism>
<dbReference type="EMBL" id="PCMW01000007">
    <property type="protein sequence ID" value="PDS26924.1"/>
    <property type="molecule type" value="Genomic_DNA"/>
</dbReference>
<dbReference type="SMART" id="SM00100">
    <property type="entry name" value="cNMP"/>
    <property type="match status" value="1"/>
</dbReference>
<dbReference type="InterPro" id="IPR046342">
    <property type="entry name" value="CBS_dom_sf"/>
</dbReference>
<dbReference type="Proteomes" id="UP000220828">
    <property type="component" value="Unassembled WGS sequence"/>
</dbReference>
<dbReference type="Pfam" id="PF03445">
    <property type="entry name" value="DUF294"/>
    <property type="match status" value="1"/>
</dbReference>
<dbReference type="InterPro" id="IPR018490">
    <property type="entry name" value="cNMP-bd_dom_sf"/>
</dbReference>
<feature type="domain" description="Cyclic nucleotide-binding" evidence="3">
    <location>
        <begin position="54"/>
        <end position="138"/>
    </location>
</feature>
<dbReference type="Pfam" id="PF00027">
    <property type="entry name" value="cNMP_binding"/>
    <property type="match status" value="1"/>
</dbReference>
<dbReference type="Gene3D" id="2.60.120.10">
    <property type="entry name" value="Jelly Rolls"/>
    <property type="match status" value="1"/>
</dbReference>
<accession>A0A2H3KGP3</accession>
<dbReference type="InterPro" id="IPR000595">
    <property type="entry name" value="cNMP-bd_dom"/>
</dbReference>
<dbReference type="Pfam" id="PF10335">
    <property type="entry name" value="DUF294_C"/>
    <property type="match status" value="1"/>
</dbReference>
<evidence type="ECO:0000259" key="3">
    <source>
        <dbReference type="PROSITE" id="PS50042"/>
    </source>
</evidence>
<reference evidence="5 6" key="1">
    <citation type="submission" date="2017-09" db="EMBL/GenBank/DDBJ databases">
        <title>Whole genomes of Flavobacteriaceae.</title>
        <authorList>
            <person name="Stine C."/>
            <person name="Li C."/>
            <person name="Tadesse D."/>
        </authorList>
    </citation>
    <scope>NUCLEOTIDE SEQUENCE [LARGE SCALE GENOMIC DNA]</scope>
    <source>
        <strain evidence="5 6">ATCC 35036</strain>
    </source>
</reference>
<dbReference type="CDD" id="cd00038">
    <property type="entry name" value="CAP_ED"/>
    <property type="match status" value="1"/>
</dbReference>
<evidence type="ECO:0000313" key="5">
    <source>
        <dbReference type="EMBL" id="PDS26924.1"/>
    </source>
</evidence>
<dbReference type="PROSITE" id="PS50042">
    <property type="entry name" value="CNMP_BINDING_3"/>
    <property type="match status" value="1"/>
</dbReference>
<feature type="domain" description="CBS" evidence="4">
    <location>
        <begin position="234"/>
        <end position="297"/>
    </location>
</feature>
<evidence type="ECO:0000313" key="6">
    <source>
        <dbReference type="Proteomes" id="UP000220828"/>
    </source>
</evidence>
<dbReference type="PANTHER" id="PTHR43080:SF2">
    <property type="entry name" value="CBS DOMAIN-CONTAINING PROTEIN"/>
    <property type="match status" value="1"/>
</dbReference>
<comment type="caution">
    <text evidence="5">The sequence shown here is derived from an EMBL/GenBank/DDBJ whole genome shotgun (WGS) entry which is preliminary data.</text>
</comment>
<dbReference type="GO" id="GO:0008773">
    <property type="term" value="F:[protein-PII] uridylyltransferase activity"/>
    <property type="evidence" value="ECO:0007669"/>
    <property type="project" value="InterPro"/>
</dbReference>
<dbReference type="OrthoDB" id="9810963at2"/>
<dbReference type="CDD" id="cd05401">
    <property type="entry name" value="NT_GlnE_GlnD_like"/>
    <property type="match status" value="1"/>
</dbReference>
<dbReference type="SMART" id="SM00116">
    <property type="entry name" value="CBS"/>
    <property type="match status" value="2"/>
</dbReference>
<evidence type="ECO:0000256" key="2">
    <source>
        <dbReference type="PROSITE-ProRule" id="PRU00703"/>
    </source>
</evidence>
<dbReference type="InterPro" id="IPR005105">
    <property type="entry name" value="GlnD_Uridyltrans_N"/>
</dbReference>
<evidence type="ECO:0000259" key="4">
    <source>
        <dbReference type="PROSITE" id="PS51371"/>
    </source>
</evidence>
<proteinExistence type="predicted"/>
<protein>
    <submittedName>
        <fullName evidence="5">Nucleotidyltransferase</fullName>
    </submittedName>
</protein>
<name>A0A2H3KGP3_9FLAO</name>
<dbReference type="Pfam" id="PF00571">
    <property type="entry name" value="CBS"/>
    <property type="match status" value="2"/>
</dbReference>